<accession>A0A0A2LH62</accession>
<dbReference type="AlphaFoldDB" id="A0A0A2LH62"/>
<evidence type="ECO:0000313" key="2">
    <source>
        <dbReference type="EMBL" id="KGO79229.1"/>
    </source>
</evidence>
<name>A0A0A2LH62_9FLAO</name>
<dbReference type="EMBL" id="JRLV01000019">
    <property type="protein sequence ID" value="KGO79229.1"/>
    <property type="molecule type" value="Genomic_DNA"/>
</dbReference>
<dbReference type="STRING" id="1406840.Q763_14400"/>
<sequence length="87" mass="10233">MANEFFGRQDPGNQGAPNEGVNMYGKMWGYEYLPYEDPAKVNPQELATFPKQVRKDIAHHHPHHHHYYDQSKHITRTDNHPDKDGYM</sequence>
<evidence type="ECO:0000256" key="1">
    <source>
        <dbReference type="SAM" id="MobiDB-lite"/>
    </source>
</evidence>
<feature type="compositionally biased region" description="Basic and acidic residues" evidence="1">
    <location>
        <begin position="67"/>
        <end position="87"/>
    </location>
</feature>
<reference evidence="2 3" key="1">
    <citation type="submission" date="2013-09" db="EMBL/GenBank/DDBJ databases">
        <authorList>
            <person name="Zeng Z."/>
            <person name="Chen C."/>
        </authorList>
    </citation>
    <scope>NUCLEOTIDE SEQUENCE [LARGE SCALE GENOMIC DNA]</scope>
    <source>
        <strain evidence="2 3">F44-8</strain>
    </source>
</reference>
<feature type="compositionally biased region" description="Basic residues" evidence="1">
    <location>
        <begin position="57"/>
        <end position="66"/>
    </location>
</feature>
<gene>
    <name evidence="2" type="ORF">Q763_14400</name>
</gene>
<keyword evidence="3" id="KW-1185">Reference proteome</keyword>
<evidence type="ECO:0000313" key="3">
    <source>
        <dbReference type="Proteomes" id="UP000030129"/>
    </source>
</evidence>
<comment type="caution">
    <text evidence="2">The sequence shown here is derived from an EMBL/GenBank/DDBJ whole genome shotgun (WGS) entry which is preliminary data.</text>
</comment>
<organism evidence="2 3">
    <name type="scientific">Flavobacterium beibuense F44-8</name>
    <dbReference type="NCBI Taxonomy" id="1406840"/>
    <lineage>
        <taxon>Bacteria</taxon>
        <taxon>Pseudomonadati</taxon>
        <taxon>Bacteroidota</taxon>
        <taxon>Flavobacteriia</taxon>
        <taxon>Flavobacteriales</taxon>
        <taxon>Flavobacteriaceae</taxon>
        <taxon>Flavobacterium</taxon>
    </lineage>
</organism>
<proteinExistence type="predicted"/>
<dbReference type="RefSeq" id="WP_035135428.1">
    <property type="nucleotide sequence ID" value="NZ_JRLV01000019.1"/>
</dbReference>
<dbReference type="Proteomes" id="UP000030129">
    <property type="component" value="Unassembled WGS sequence"/>
</dbReference>
<feature type="region of interest" description="Disordered" evidence="1">
    <location>
        <begin position="1"/>
        <end position="20"/>
    </location>
</feature>
<feature type="region of interest" description="Disordered" evidence="1">
    <location>
        <begin position="57"/>
        <end position="87"/>
    </location>
</feature>
<dbReference type="eggNOG" id="ENOG5032GWS">
    <property type="taxonomic scope" value="Bacteria"/>
</dbReference>
<protein>
    <submittedName>
        <fullName evidence="2">Uncharacterized protein</fullName>
    </submittedName>
</protein>